<dbReference type="NCBIfam" id="NF003560">
    <property type="entry name" value="PRK05244.1-1"/>
    <property type="match status" value="1"/>
</dbReference>
<dbReference type="AlphaFoldDB" id="A0A220VE29"/>
<name>A0A220VE29_9GAMM</name>
<gene>
    <name evidence="4" type="ORF">CF386_03615</name>
</gene>
<keyword evidence="1" id="KW-0343">GTPase activation</keyword>
<dbReference type="RefSeq" id="WP_089073092.1">
    <property type="nucleotide sequence ID" value="NZ_CBCSAM010000010.1"/>
</dbReference>
<evidence type="ECO:0000313" key="5">
    <source>
        <dbReference type="Proteomes" id="UP000242175"/>
    </source>
</evidence>
<evidence type="ECO:0000256" key="1">
    <source>
        <dbReference type="ARBA" id="ARBA00022468"/>
    </source>
</evidence>
<protein>
    <submittedName>
        <fullName evidence="4">GTPase-activating protein</fullName>
    </submittedName>
</protein>
<evidence type="ECO:0000256" key="3">
    <source>
        <dbReference type="SAM" id="MobiDB-lite"/>
    </source>
</evidence>
<accession>A0A220VE29</accession>
<dbReference type="InterPro" id="IPR007336">
    <property type="entry name" value="YihI"/>
</dbReference>
<organism evidence="4 5">
    <name type="scientific">Paraphotobacterium marinum</name>
    <dbReference type="NCBI Taxonomy" id="1755811"/>
    <lineage>
        <taxon>Bacteria</taxon>
        <taxon>Pseudomonadati</taxon>
        <taxon>Pseudomonadota</taxon>
        <taxon>Gammaproteobacteria</taxon>
        <taxon>Vibrionales</taxon>
        <taxon>Vibrionaceae</taxon>
        <taxon>Paraphotobacterium</taxon>
    </lineage>
</organism>
<sequence length="139" mass="16269">MTRRKKSKTGGFQEVVVMKNRNRLDYEGRLRKKENKKKGLRPGNRNSQENITNSDFRLKKDPRLGSKKPILLNLNESKIDSLDYDKVENELKQIENDNKLNILLDRIDNGEKLGEGLTDYVNEKLNRADELIKILEENK</sequence>
<keyword evidence="2" id="KW-0690">Ribosome biogenesis</keyword>
<feature type="region of interest" description="Disordered" evidence="3">
    <location>
        <begin position="25"/>
        <end position="63"/>
    </location>
</feature>
<evidence type="ECO:0000256" key="2">
    <source>
        <dbReference type="ARBA" id="ARBA00022517"/>
    </source>
</evidence>
<keyword evidence="5" id="KW-1185">Reference proteome</keyword>
<dbReference type="KEGG" id="pmai:CF386_03615"/>
<dbReference type="GO" id="GO:0005096">
    <property type="term" value="F:GTPase activator activity"/>
    <property type="evidence" value="ECO:0007669"/>
    <property type="project" value="UniProtKB-KW"/>
</dbReference>
<evidence type="ECO:0000313" key="4">
    <source>
        <dbReference type="EMBL" id="ASK78183.1"/>
    </source>
</evidence>
<dbReference type="Pfam" id="PF04220">
    <property type="entry name" value="YihI"/>
    <property type="match status" value="1"/>
</dbReference>
<feature type="compositionally biased region" description="Polar residues" evidence="3">
    <location>
        <begin position="44"/>
        <end position="55"/>
    </location>
</feature>
<feature type="compositionally biased region" description="Basic residues" evidence="3">
    <location>
        <begin position="30"/>
        <end position="40"/>
    </location>
</feature>
<proteinExistence type="predicted"/>
<dbReference type="Proteomes" id="UP000242175">
    <property type="component" value="Chromosome large"/>
</dbReference>
<dbReference type="GO" id="GO:0042254">
    <property type="term" value="P:ribosome biogenesis"/>
    <property type="evidence" value="ECO:0007669"/>
    <property type="project" value="UniProtKB-KW"/>
</dbReference>
<dbReference type="OrthoDB" id="5677577at2"/>
<dbReference type="EMBL" id="CP022355">
    <property type="protein sequence ID" value="ASK78183.1"/>
    <property type="molecule type" value="Genomic_DNA"/>
</dbReference>
<reference evidence="4 5" key="1">
    <citation type="journal article" date="2016" name="Int. J. Syst. Evol. Microbiol.">
        <title>Paraphotobacterium marinum gen. nov., sp. nov., a member of the family Vibrionaceae, isolated from surface seawater.</title>
        <authorList>
            <person name="Huang Z."/>
            <person name="Dong C."/>
            <person name="Shao Z."/>
        </authorList>
    </citation>
    <scope>NUCLEOTIDE SEQUENCE [LARGE SCALE GENOMIC DNA]</scope>
    <source>
        <strain evidence="4 5">NSCS20N07D</strain>
    </source>
</reference>